<keyword evidence="3" id="KW-1185">Reference proteome</keyword>
<keyword evidence="1" id="KW-1015">Disulfide bond</keyword>
<evidence type="ECO:0000313" key="3">
    <source>
        <dbReference type="Proteomes" id="UP000538725"/>
    </source>
</evidence>
<dbReference type="PANTHER" id="PTHR10424">
    <property type="entry name" value="VIRAL ENVELOPE PROTEIN"/>
    <property type="match status" value="1"/>
</dbReference>
<feature type="non-terminal residue" evidence="2">
    <location>
        <position position="83"/>
    </location>
</feature>
<evidence type="ECO:0000256" key="1">
    <source>
        <dbReference type="ARBA" id="ARBA00023157"/>
    </source>
</evidence>
<accession>A0A7K7ZR53</accession>
<evidence type="ECO:0000313" key="2">
    <source>
        <dbReference type="EMBL" id="NXA92842.1"/>
    </source>
</evidence>
<dbReference type="AlphaFoldDB" id="A0A7K7ZR53"/>
<organism evidence="2 3">
    <name type="scientific">Melanocharis versteri</name>
    <name type="common">Fan-tailed berrypecker</name>
    <dbReference type="NCBI Taxonomy" id="254552"/>
    <lineage>
        <taxon>Eukaryota</taxon>
        <taxon>Metazoa</taxon>
        <taxon>Chordata</taxon>
        <taxon>Craniata</taxon>
        <taxon>Vertebrata</taxon>
        <taxon>Euteleostomi</taxon>
        <taxon>Archelosauria</taxon>
        <taxon>Archosauria</taxon>
        <taxon>Dinosauria</taxon>
        <taxon>Saurischia</taxon>
        <taxon>Theropoda</taxon>
        <taxon>Coelurosauria</taxon>
        <taxon>Aves</taxon>
        <taxon>Neognathae</taxon>
        <taxon>Neoaves</taxon>
        <taxon>Telluraves</taxon>
        <taxon>Australaves</taxon>
        <taxon>Passeriformes</taxon>
        <taxon>Passeroidea</taxon>
        <taxon>Melanocharitidae</taxon>
        <taxon>Melanocharis</taxon>
    </lineage>
</organism>
<dbReference type="EMBL" id="VZTG01006266">
    <property type="protein sequence ID" value="NXA92842.1"/>
    <property type="molecule type" value="Genomic_DNA"/>
</dbReference>
<reference evidence="2 3" key="1">
    <citation type="submission" date="2019-09" db="EMBL/GenBank/DDBJ databases">
        <title>Bird 10,000 Genomes (B10K) Project - Family phase.</title>
        <authorList>
            <person name="Zhang G."/>
        </authorList>
    </citation>
    <scope>NUCLEOTIDE SEQUENCE [LARGE SCALE GENOMIC DNA]</scope>
    <source>
        <strain evidence="2">B10K-DU-029-37</strain>
        <tissue evidence="2">Liver</tissue>
    </source>
</reference>
<dbReference type="PANTHER" id="PTHR10424:SF73">
    <property type="entry name" value="ENDOGENOUS RETROVIRUS GROUP FC1 ENV POLYPROTEIN-RELATED"/>
    <property type="match status" value="1"/>
</dbReference>
<dbReference type="Proteomes" id="UP000538725">
    <property type="component" value="Unassembled WGS sequence"/>
</dbReference>
<dbReference type="SUPFAM" id="SSF58069">
    <property type="entry name" value="Virus ectodomain"/>
    <property type="match status" value="1"/>
</dbReference>
<comment type="caution">
    <text evidence="2">The sequence shown here is derived from an EMBL/GenBank/DDBJ whole genome shotgun (WGS) entry which is preliminary data.</text>
</comment>
<feature type="non-terminal residue" evidence="2">
    <location>
        <position position="1"/>
    </location>
</feature>
<gene>
    <name evidence="2" type="primary">Ervv2_1</name>
    <name evidence="2" type="ORF">MELVER_R15834</name>
</gene>
<protein>
    <submittedName>
        <fullName evidence="2">ERVV2 protein</fullName>
    </submittedName>
</protein>
<name>A0A7K7ZR53_9PASE</name>
<dbReference type="InterPro" id="IPR018154">
    <property type="entry name" value="TLV/ENV_coat_polyprotein"/>
</dbReference>
<proteinExistence type="predicted"/>
<dbReference type="Gene3D" id="1.10.287.210">
    <property type="match status" value="1"/>
</dbReference>
<sequence length="83" mass="9105">FHSIVRALLPSYGLTELEKVIENISAVVERIEWHAADAISALQEEVDSVSHAVMQHKIALNFILVAQGGVCAIINTTRCSYVD</sequence>